<dbReference type="InterPro" id="IPR001254">
    <property type="entry name" value="Trypsin_dom"/>
</dbReference>
<organism evidence="3 4">
    <name type="scientific">Williamsia limnetica</name>
    <dbReference type="NCBI Taxonomy" id="882452"/>
    <lineage>
        <taxon>Bacteria</taxon>
        <taxon>Bacillati</taxon>
        <taxon>Actinomycetota</taxon>
        <taxon>Actinomycetes</taxon>
        <taxon>Mycobacteriales</taxon>
        <taxon>Nocardiaceae</taxon>
        <taxon>Williamsia</taxon>
    </lineage>
</organism>
<feature type="domain" description="Peptidase S1" evidence="2">
    <location>
        <begin position="54"/>
        <end position="210"/>
    </location>
</feature>
<sequence length="218" mass="21854">MSVTRRVAIGGAAAVITALGAVSLPVSVAQAAPVSVSSGMEINIEETLITVASCTLGAVVSPTTALTAAHCGTTGEAVFDSSGDQIGTITANLISRQADIAVITLAPDVRAAVDPIDWSPGFYQGQAVSKDGISTGKTVGTVTDPNLTLRTAHGFSLAPPFFLTQSTLSIGTNIHSVSGDSGSGIRDADGDVVGILSSGATAEDTQFTPVSLVPETLR</sequence>
<dbReference type="OrthoDB" id="4536940at2"/>
<dbReference type="InterPro" id="IPR043504">
    <property type="entry name" value="Peptidase_S1_PA_chymotrypsin"/>
</dbReference>
<accession>A0A318RPT3</accession>
<dbReference type="Proteomes" id="UP000247591">
    <property type="component" value="Unassembled WGS sequence"/>
</dbReference>
<dbReference type="AlphaFoldDB" id="A0A318RPT3"/>
<proteinExistence type="predicted"/>
<dbReference type="GO" id="GO:0004252">
    <property type="term" value="F:serine-type endopeptidase activity"/>
    <property type="evidence" value="ECO:0007669"/>
    <property type="project" value="InterPro"/>
</dbReference>
<dbReference type="RefSeq" id="WP_110468811.1">
    <property type="nucleotide sequence ID" value="NZ_QJSP01000004.1"/>
</dbReference>
<dbReference type="EMBL" id="QJSP01000004">
    <property type="protein sequence ID" value="PYE18426.1"/>
    <property type="molecule type" value="Genomic_DNA"/>
</dbReference>
<evidence type="ECO:0000313" key="3">
    <source>
        <dbReference type="EMBL" id="PYE18426.1"/>
    </source>
</evidence>
<dbReference type="GO" id="GO:0006508">
    <property type="term" value="P:proteolysis"/>
    <property type="evidence" value="ECO:0007669"/>
    <property type="project" value="InterPro"/>
</dbReference>
<feature type="signal peptide" evidence="1">
    <location>
        <begin position="1"/>
        <end position="31"/>
    </location>
</feature>
<dbReference type="InterPro" id="IPR006311">
    <property type="entry name" value="TAT_signal"/>
</dbReference>
<dbReference type="PROSITE" id="PS51318">
    <property type="entry name" value="TAT"/>
    <property type="match status" value="1"/>
</dbReference>
<name>A0A318RPT3_WILLI</name>
<evidence type="ECO:0000259" key="2">
    <source>
        <dbReference type="Pfam" id="PF00089"/>
    </source>
</evidence>
<comment type="caution">
    <text evidence="3">The sequence shown here is derived from an EMBL/GenBank/DDBJ whole genome shotgun (WGS) entry which is preliminary data.</text>
</comment>
<feature type="chain" id="PRO_5016300060" evidence="1">
    <location>
        <begin position="32"/>
        <end position="218"/>
    </location>
</feature>
<evidence type="ECO:0000313" key="4">
    <source>
        <dbReference type="Proteomes" id="UP000247591"/>
    </source>
</evidence>
<dbReference type="Gene3D" id="2.40.10.10">
    <property type="entry name" value="Trypsin-like serine proteases"/>
    <property type="match status" value="2"/>
</dbReference>
<dbReference type="Pfam" id="PF00089">
    <property type="entry name" value="Trypsin"/>
    <property type="match status" value="1"/>
</dbReference>
<dbReference type="InterPro" id="IPR009003">
    <property type="entry name" value="Peptidase_S1_PA"/>
</dbReference>
<evidence type="ECO:0000256" key="1">
    <source>
        <dbReference type="SAM" id="SignalP"/>
    </source>
</evidence>
<keyword evidence="4" id="KW-1185">Reference proteome</keyword>
<reference evidence="3 4" key="1">
    <citation type="submission" date="2018-06" db="EMBL/GenBank/DDBJ databases">
        <title>Genomic Encyclopedia of Type Strains, Phase IV (KMG-IV): sequencing the most valuable type-strain genomes for metagenomic binning, comparative biology and taxonomic classification.</title>
        <authorList>
            <person name="Goeker M."/>
        </authorList>
    </citation>
    <scope>NUCLEOTIDE SEQUENCE [LARGE SCALE GENOMIC DNA]</scope>
    <source>
        <strain evidence="3 4">DSM 45521</strain>
    </source>
</reference>
<protein>
    <submittedName>
        <fullName evidence="3">Trypsin</fullName>
    </submittedName>
</protein>
<gene>
    <name evidence="3" type="ORF">DFR67_1044</name>
</gene>
<keyword evidence="1" id="KW-0732">Signal</keyword>
<dbReference type="SUPFAM" id="SSF50494">
    <property type="entry name" value="Trypsin-like serine proteases"/>
    <property type="match status" value="1"/>
</dbReference>